<dbReference type="AlphaFoldDB" id="A0A0U3CA03"/>
<dbReference type="RefSeq" id="WP_029181877.1">
    <property type="nucleotide sequence ID" value="NZ_CP013739.1"/>
</dbReference>
<dbReference type="Gene3D" id="3.90.550.10">
    <property type="entry name" value="Spore Coat Polysaccharide Biosynthesis Protein SpsA, Chain A"/>
    <property type="match status" value="1"/>
</dbReference>
<dbReference type="EMBL" id="CP013739">
    <property type="protein sequence ID" value="ALU98421.1"/>
    <property type="molecule type" value="Genomic_DNA"/>
</dbReference>
<organism evidence="2 3">
    <name type="scientific">Streptomyces globisporus C-1027</name>
    <dbReference type="NCBI Taxonomy" id="1172567"/>
    <lineage>
        <taxon>Bacteria</taxon>
        <taxon>Bacillati</taxon>
        <taxon>Actinomycetota</taxon>
        <taxon>Actinomycetes</taxon>
        <taxon>Kitasatosporales</taxon>
        <taxon>Streptomycetaceae</taxon>
        <taxon>Streptomyces</taxon>
    </lineage>
</organism>
<evidence type="ECO:0000313" key="3">
    <source>
        <dbReference type="Proteomes" id="UP000064183"/>
    </source>
</evidence>
<keyword evidence="2" id="KW-0808">Transferase</keyword>
<gene>
    <name evidence="2" type="ORF">WQO_33765</name>
</gene>
<sequence length="355" mass="38546">MKALVLSGGSGTRLRPISYAMPKQLVPIAGKPVLEYVLDNIRNLDIKEVAIVVGDWAQEIIEAMGDGSRFGLRLTYIRQEQPLGIAHCVKLARDFLDEDDFVLYLGDIMLDGDLSAQAGHFLHTRPAARIVVRQVPDPRAFGVIELDGEGRVLRLVEKPREPRSDLAAVGVYFFTADVHRAVDAISPSRRGELEITDAIQWLLEQGLPVEAGRYTDYWKDTGRVEDVVECNRRMLGRLALQVSGEVDPESELVGAVVVEEGARVTRSRVVGPAVIGAGTVVEDSQIGPYASIGRRCTVRASRLSDSIVLDDASILAVSGLHGSLIGRGARIAPGARGEARHRLVVGDHVQIEIAA</sequence>
<feature type="domain" description="Nucleotidyl transferase" evidence="1">
    <location>
        <begin position="2"/>
        <end position="233"/>
    </location>
</feature>
<keyword evidence="2" id="KW-0614">Plasmid</keyword>
<dbReference type="InterPro" id="IPR011004">
    <property type="entry name" value="Trimer_LpxA-like_sf"/>
</dbReference>
<dbReference type="InterPro" id="IPR005908">
    <property type="entry name" value="G1P_thy_trans_l"/>
</dbReference>
<dbReference type="KEGG" id="sgb:WQO_33765"/>
<dbReference type="SUPFAM" id="SSF51161">
    <property type="entry name" value="Trimeric LpxA-like enzymes"/>
    <property type="match status" value="1"/>
</dbReference>
<geneLocation type="plasmid" evidence="2 3">
    <name>SGLP1</name>
</geneLocation>
<dbReference type="InterPro" id="IPR029044">
    <property type="entry name" value="Nucleotide-diphossugar_trans"/>
</dbReference>
<dbReference type="CDD" id="cd04189">
    <property type="entry name" value="G1P_TT_long"/>
    <property type="match status" value="1"/>
</dbReference>
<proteinExistence type="predicted"/>
<dbReference type="GeneID" id="27787413"/>
<dbReference type="PANTHER" id="PTHR42883">
    <property type="entry name" value="GLUCOSE-1-PHOSPHATE THYMIDYLTRANSFERASE"/>
    <property type="match status" value="1"/>
</dbReference>
<evidence type="ECO:0000313" key="2">
    <source>
        <dbReference type="EMBL" id="ALU98421.1"/>
    </source>
</evidence>
<dbReference type="NCBIfam" id="TIGR01208">
    <property type="entry name" value="rmlA_long"/>
    <property type="match status" value="1"/>
</dbReference>
<dbReference type="InterPro" id="IPR005835">
    <property type="entry name" value="NTP_transferase_dom"/>
</dbReference>
<dbReference type="Gene3D" id="2.160.10.10">
    <property type="entry name" value="Hexapeptide repeat proteins"/>
    <property type="match status" value="1"/>
</dbReference>
<reference evidence="2 3" key="1">
    <citation type="journal article" date="2012" name="J. Bacteriol.">
        <title>Draft genome sequence of Streptomyces globisporus C-1027, which produces an antitumor antibiotic consisting of a nine-membered enediyne with a chromoprotein.</title>
        <authorList>
            <person name="Wang L."/>
            <person name="Wang S."/>
            <person name="He Q."/>
            <person name="Yu T."/>
            <person name="Li Q."/>
            <person name="Hong B."/>
        </authorList>
    </citation>
    <scope>NUCLEOTIDE SEQUENCE [LARGE SCALE GENOMIC DNA]</scope>
    <source>
        <strain evidence="2 3">C-1027</strain>
        <plasmid evidence="2 3">SGLP1</plasmid>
    </source>
</reference>
<name>A0A0U3CA03_STRGL</name>
<dbReference type="Proteomes" id="UP000064183">
    <property type="component" value="Plasmid SGLP1"/>
</dbReference>
<dbReference type="PANTHER" id="PTHR42883:SF2">
    <property type="entry name" value="THYMIDYLYLTRANSFERASE"/>
    <property type="match status" value="1"/>
</dbReference>
<accession>A0A0U3CA03</accession>
<dbReference type="Pfam" id="PF00483">
    <property type="entry name" value="NTP_transferase"/>
    <property type="match status" value="1"/>
</dbReference>
<protein>
    <submittedName>
        <fullName evidence="2">Glucose-1-phosphate thymidylyltransferase</fullName>
    </submittedName>
</protein>
<dbReference type="GO" id="GO:0016740">
    <property type="term" value="F:transferase activity"/>
    <property type="evidence" value="ECO:0007669"/>
    <property type="project" value="UniProtKB-KW"/>
</dbReference>
<evidence type="ECO:0000259" key="1">
    <source>
        <dbReference type="Pfam" id="PF00483"/>
    </source>
</evidence>
<dbReference type="SUPFAM" id="SSF53448">
    <property type="entry name" value="Nucleotide-diphospho-sugar transferases"/>
    <property type="match status" value="1"/>
</dbReference>